<feature type="domain" description="Aspartate/glutamate/uridylate kinase" evidence="2">
    <location>
        <begin position="6"/>
        <end position="269"/>
    </location>
</feature>
<gene>
    <name evidence="3" type="ORF">ENO04_03730</name>
</gene>
<dbReference type="GO" id="GO:0005829">
    <property type="term" value="C:cytosol"/>
    <property type="evidence" value="ECO:0007669"/>
    <property type="project" value="TreeGrafter"/>
</dbReference>
<comment type="caution">
    <text evidence="3">The sequence shown here is derived from an EMBL/GenBank/DDBJ whole genome shotgun (WGS) entry which is preliminary data.</text>
</comment>
<dbReference type="GO" id="GO:0009090">
    <property type="term" value="P:homoserine biosynthetic process"/>
    <property type="evidence" value="ECO:0007669"/>
    <property type="project" value="TreeGrafter"/>
</dbReference>
<organism evidence="3">
    <name type="scientific">Fervidicoccus fontis</name>
    <dbReference type="NCBI Taxonomy" id="683846"/>
    <lineage>
        <taxon>Archaea</taxon>
        <taxon>Thermoproteota</taxon>
        <taxon>Thermoprotei</taxon>
        <taxon>Fervidicoccales</taxon>
        <taxon>Fervidicoccaceae</taxon>
        <taxon>Fervidicoccus</taxon>
    </lineage>
</organism>
<comment type="similarity">
    <text evidence="1">Belongs to the aspartokinase family.</text>
</comment>
<accession>A0A7C1IDE7</accession>
<name>A0A7C1IDE7_9CREN</name>
<dbReference type="Gene3D" id="3.40.1160.10">
    <property type="entry name" value="Acetylglutamate kinase-like"/>
    <property type="match status" value="1"/>
</dbReference>
<dbReference type="AlphaFoldDB" id="A0A7C1IDE7"/>
<proteinExistence type="inferred from homology"/>
<dbReference type="PANTHER" id="PTHR21499:SF70">
    <property type="entry name" value="ASPARTOKINASE"/>
    <property type="match status" value="1"/>
</dbReference>
<protein>
    <recommendedName>
        <fullName evidence="2">Aspartate/glutamate/uridylate kinase domain-containing protein</fullName>
    </recommendedName>
</protein>
<evidence type="ECO:0000313" key="3">
    <source>
        <dbReference type="EMBL" id="HDS10710.1"/>
    </source>
</evidence>
<dbReference type="Pfam" id="PF00696">
    <property type="entry name" value="AA_kinase"/>
    <property type="match status" value="1"/>
</dbReference>
<dbReference type="EMBL" id="DSDY01000119">
    <property type="protein sequence ID" value="HDS10710.1"/>
    <property type="molecule type" value="Genomic_DNA"/>
</dbReference>
<evidence type="ECO:0000256" key="1">
    <source>
        <dbReference type="ARBA" id="ARBA00010122"/>
    </source>
</evidence>
<evidence type="ECO:0000259" key="2">
    <source>
        <dbReference type="Pfam" id="PF00696"/>
    </source>
</evidence>
<dbReference type="SUPFAM" id="SSF53633">
    <property type="entry name" value="Carbamate kinase-like"/>
    <property type="match status" value="1"/>
</dbReference>
<dbReference type="InterPro" id="IPR001048">
    <property type="entry name" value="Asp/Glu/Uridylate_kinase"/>
</dbReference>
<dbReference type="PANTHER" id="PTHR21499">
    <property type="entry name" value="ASPARTATE KINASE"/>
    <property type="match status" value="1"/>
</dbReference>
<reference evidence="3" key="1">
    <citation type="journal article" date="2020" name="mSystems">
        <title>Genome- and Community-Level Interaction Insights into Carbon Utilization and Element Cycling Functions of Hydrothermarchaeota in Hydrothermal Sediment.</title>
        <authorList>
            <person name="Zhou Z."/>
            <person name="Liu Y."/>
            <person name="Xu W."/>
            <person name="Pan J."/>
            <person name="Luo Z.H."/>
            <person name="Li M."/>
        </authorList>
    </citation>
    <scope>NUCLEOTIDE SEQUENCE [LARGE SCALE GENOMIC DNA]</scope>
    <source>
        <strain evidence="3">SpSt-123</strain>
    </source>
</reference>
<dbReference type="GO" id="GO:0004072">
    <property type="term" value="F:aspartate kinase activity"/>
    <property type="evidence" value="ECO:0007669"/>
    <property type="project" value="TreeGrafter"/>
</dbReference>
<sequence>MNEERLMVIKIGGSVLSDVYSYPRVVDKIEGLFLNEEKIPFIVVSAMKGFTDVLLNVSKGDIKMLSQIEQLYMDAAIQIGGSGTISRVQRELFLLRKIAVDNNISLDIREDLILSFGERISKILLAEAMRQKDLPVLELDACNTIVTNAVHGNAKINYEKTLKNLIHIKEEVLRNNTIPVIEGFIGCSDNGEITTLGRGGSDYTATTIAALLAIKNVYLFTDVDGVYSADPKLVSSPIIVRSMDYSEGVEAAKYGVKRFNIKMFEPLIKYYPSTIYVGNESRFGTKIQKASNATGSKPKIIAYKNLYNRSLIAIIGNNVDRAKLIHKASLALSEINVSFSAAILPPASPSVVLLFNDKLDAQTINTVHDALIGSE</sequence>
<dbReference type="InterPro" id="IPR036393">
    <property type="entry name" value="AceGlu_kinase-like_sf"/>
</dbReference>
<dbReference type="GO" id="GO:0009089">
    <property type="term" value="P:lysine biosynthetic process via diaminopimelate"/>
    <property type="evidence" value="ECO:0007669"/>
    <property type="project" value="TreeGrafter"/>
</dbReference>